<dbReference type="EMBL" id="OOIL02006791">
    <property type="protein sequence ID" value="VFR01686.1"/>
    <property type="molecule type" value="Genomic_DNA"/>
</dbReference>
<evidence type="ECO:0000313" key="2">
    <source>
        <dbReference type="Proteomes" id="UP000595140"/>
    </source>
</evidence>
<name>A0A484NK34_9ASTE</name>
<organism evidence="1 2">
    <name type="scientific">Cuscuta campestris</name>
    <dbReference type="NCBI Taxonomy" id="132261"/>
    <lineage>
        <taxon>Eukaryota</taxon>
        <taxon>Viridiplantae</taxon>
        <taxon>Streptophyta</taxon>
        <taxon>Embryophyta</taxon>
        <taxon>Tracheophyta</taxon>
        <taxon>Spermatophyta</taxon>
        <taxon>Magnoliopsida</taxon>
        <taxon>eudicotyledons</taxon>
        <taxon>Gunneridae</taxon>
        <taxon>Pentapetalae</taxon>
        <taxon>asterids</taxon>
        <taxon>lamiids</taxon>
        <taxon>Solanales</taxon>
        <taxon>Convolvulaceae</taxon>
        <taxon>Cuscuteae</taxon>
        <taxon>Cuscuta</taxon>
        <taxon>Cuscuta subgen. Grammica</taxon>
        <taxon>Cuscuta sect. Cleistogrammica</taxon>
    </lineage>
</organism>
<dbReference type="Proteomes" id="UP000595140">
    <property type="component" value="Unassembled WGS sequence"/>
</dbReference>
<sequence>MHFATHCLRLRLFCQSIDDVIAANLLQNLTNILLHFEDNSEEASNIKAICHHVRLLIVGIKTTTSINATPLRAVFLGPKSKEEVENIGNGPITLDLGPLIYLLTIGPHGRVPLFVKINF</sequence>
<protein>
    <submittedName>
        <fullName evidence="1">Uncharacterized protein</fullName>
    </submittedName>
</protein>
<evidence type="ECO:0000313" key="1">
    <source>
        <dbReference type="EMBL" id="VFR01686.1"/>
    </source>
</evidence>
<dbReference type="AlphaFoldDB" id="A0A484NK34"/>
<accession>A0A484NK34</accession>
<keyword evidence="2" id="KW-1185">Reference proteome</keyword>
<reference evidence="1 2" key="1">
    <citation type="submission" date="2018-04" db="EMBL/GenBank/DDBJ databases">
        <authorList>
            <person name="Vogel A."/>
        </authorList>
    </citation>
    <scope>NUCLEOTIDE SEQUENCE [LARGE SCALE GENOMIC DNA]</scope>
</reference>
<proteinExistence type="predicted"/>
<gene>
    <name evidence="1" type="ORF">CCAM_LOCUS43461</name>
</gene>